<feature type="signal peptide" evidence="1">
    <location>
        <begin position="1"/>
        <end position="26"/>
    </location>
</feature>
<dbReference type="InterPro" id="IPR013424">
    <property type="entry name" value="Ice-binding_C"/>
</dbReference>
<dbReference type="OrthoDB" id="239795at2"/>
<keyword evidence="1" id="KW-0732">Signal</keyword>
<protein>
    <recommendedName>
        <fullName evidence="4">PEP-CTERM protein-sorting domain-containing protein</fullName>
    </recommendedName>
</protein>
<dbReference type="AlphaFoldDB" id="A0A517SR20"/>
<feature type="chain" id="PRO_5022111266" description="PEP-CTERM protein-sorting domain-containing protein" evidence="1">
    <location>
        <begin position="27"/>
        <end position="238"/>
    </location>
</feature>
<proteinExistence type="predicted"/>
<sequence precursor="true">MTVQSFAACCALGICFIVRCAVPVSAETVITAWDESINGEINASSVGPSDLGTWDGGVQGTARYRVIGSVEEIGNPLDIPDDNLLGTADLFTFEIAAGKQLDGIFLTDFTANVQDAYIFMAIDDASTFAYPPYEINLRDRDYSAELVDGWLVGRDQDQQLDPGGNLLELTGGSALRGNAPALGPLGAGSYTVYLQETGAQNSYQLDFLVSNVSAVPEPSAVFALAGLAIPVYLRRRRK</sequence>
<dbReference type="Proteomes" id="UP000315003">
    <property type="component" value="Chromosome"/>
</dbReference>
<evidence type="ECO:0000256" key="1">
    <source>
        <dbReference type="SAM" id="SignalP"/>
    </source>
</evidence>
<dbReference type="NCBIfam" id="TIGR02595">
    <property type="entry name" value="PEP_CTERM"/>
    <property type="match status" value="1"/>
</dbReference>
<accession>A0A517SR20</accession>
<evidence type="ECO:0008006" key="4">
    <source>
        <dbReference type="Google" id="ProtNLM"/>
    </source>
</evidence>
<keyword evidence="3" id="KW-1185">Reference proteome</keyword>
<evidence type="ECO:0000313" key="2">
    <source>
        <dbReference type="EMBL" id="QDT58580.1"/>
    </source>
</evidence>
<evidence type="ECO:0000313" key="3">
    <source>
        <dbReference type="Proteomes" id="UP000315003"/>
    </source>
</evidence>
<reference evidence="2 3" key="1">
    <citation type="submission" date="2019-02" db="EMBL/GenBank/DDBJ databases">
        <title>Deep-cultivation of Planctomycetes and their phenomic and genomic characterization uncovers novel biology.</title>
        <authorList>
            <person name="Wiegand S."/>
            <person name="Jogler M."/>
            <person name="Boedeker C."/>
            <person name="Pinto D."/>
            <person name="Vollmers J."/>
            <person name="Rivas-Marin E."/>
            <person name="Kohn T."/>
            <person name="Peeters S.H."/>
            <person name="Heuer A."/>
            <person name="Rast P."/>
            <person name="Oberbeckmann S."/>
            <person name="Bunk B."/>
            <person name="Jeske O."/>
            <person name="Meyerdierks A."/>
            <person name="Storesund J.E."/>
            <person name="Kallscheuer N."/>
            <person name="Luecker S."/>
            <person name="Lage O.M."/>
            <person name="Pohl T."/>
            <person name="Merkel B.J."/>
            <person name="Hornburger P."/>
            <person name="Mueller R.-W."/>
            <person name="Bruemmer F."/>
            <person name="Labrenz M."/>
            <person name="Spormann A.M."/>
            <person name="Op den Camp H."/>
            <person name="Overmann J."/>
            <person name="Amann R."/>
            <person name="Jetten M.S.M."/>
            <person name="Mascher T."/>
            <person name="Medema M.H."/>
            <person name="Devos D.P."/>
            <person name="Kaster A.-K."/>
            <person name="Ovreas L."/>
            <person name="Rohde M."/>
            <person name="Galperin M.Y."/>
            <person name="Jogler C."/>
        </authorList>
    </citation>
    <scope>NUCLEOTIDE SEQUENCE [LARGE SCALE GENOMIC DNA]</scope>
    <source>
        <strain evidence="2 3">SV_7m_r</strain>
    </source>
</reference>
<gene>
    <name evidence="2" type="ORF">SV7mr_10730</name>
</gene>
<name>A0A517SR20_9BACT</name>
<dbReference type="EMBL" id="CP036272">
    <property type="protein sequence ID" value="QDT58580.1"/>
    <property type="molecule type" value="Genomic_DNA"/>
</dbReference>
<dbReference type="RefSeq" id="WP_145269841.1">
    <property type="nucleotide sequence ID" value="NZ_CP036272.1"/>
</dbReference>
<organism evidence="2 3">
    <name type="scientific">Stieleria bergensis</name>
    <dbReference type="NCBI Taxonomy" id="2528025"/>
    <lineage>
        <taxon>Bacteria</taxon>
        <taxon>Pseudomonadati</taxon>
        <taxon>Planctomycetota</taxon>
        <taxon>Planctomycetia</taxon>
        <taxon>Pirellulales</taxon>
        <taxon>Pirellulaceae</taxon>
        <taxon>Stieleria</taxon>
    </lineage>
</organism>